<dbReference type="InterPro" id="IPR008632">
    <property type="entry name" value="Gp-FAR-1"/>
</dbReference>
<proteinExistence type="inferred from homology"/>
<reference evidence="8 9" key="1">
    <citation type="submission" date="2019-10" db="EMBL/GenBank/DDBJ databases">
        <title>Assembly and Annotation for the nematode Trichostrongylus colubriformis.</title>
        <authorList>
            <person name="Martin J."/>
        </authorList>
    </citation>
    <scope>NUCLEOTIDE SEQUENCE [LARGE SCALE GENOMIC DNA]</scope>
    <source>
        <strain evidence="8">G859</strain>
        <tissue evidence="8">Whole worm</tissue>
    </source>
</reference>
<comment type="caution">
    <text evidence="8">The sequence shown here is derived from an EMBL/GenBank/DDBJ whole genome shotgun (WGS) entry which is preliminary data.</text>
</comment>
<comment type="subcellular location">
    <subcellularLocation>
        <location evidence="1">Secreted</location>
    </subcellularLocation>
</comment>
<comment type="similarity">
    <text evidence="2">Belongs to the fatty-acid and retinol-binding protein (FARBP) family.</text>
</comment>
<keyword evidence="9" id="KW-1185">Reference proteome</keyword>
<protein>
    <recommendedName>
        <fullName evidence="3">Fatty-acid and retinol-binding protein 1</fullName>
    </recommendedName>
</protein>
<dbReference type="Gene3D" id="1.20.120.1100">
    <property type="match status" value="1"/>
</dbReference>
<keyword evidence="6" id="KW-0175">Coiled coil</keyword>
<evidence type="ECO:0000256" key="4">
    <source>
        <dbReference type="ARBA" id="ARBA00022525"/>
    </source>
</evidence>
<evidence type="ECO:0000313" key="9">
    <source>
        <dbReference type="Proteomes" id="UP001331761"/>
    </source>
</evidence>
<dbReference type="Pfam" id="PF05823">
    <property type="entry name" value="Gp-FAR-1"/>
    <property type="match status" value="1"/>
</dbReference>
<evidence type="ECO:0000256" key="3">
    <source>
        <dbReference type="ARBA" id="ARBA00017453"/>
    </source>
</evidence>
<evidence type="ECO:0000256" key="1">
    <source>
        <dbReference type="ARBA" id="ARBA00004613"/>
    </source>
</evidence>
<dbReference type="PANTHER" id="PTHR31418:SF7">
    <property type="entry name" value="FATTY-ACID AND RETINOL-BINDING PROTEIN 1"/>
    <property type="match status" value="1"/>
</dbReference>
<evidence type="ECO:0000256" key="2">
    <source>
        <dbReference type="ARBA" id="ARBA00006648"/>
    </source>
</evidence>
<keyword evidence="4" id="KW-0964">Secreted</keyword>
<dbReference type="PANTHER" id="PTHR31418">
    <property type="entry name" value="FATTY-ACID AND RETINOL-BINDING PROTEIN 1"/>
    <property type="match status" value="1"/>
</dbReference>
<dbReference type="AlphaFoldDB" id="A0AAN8FJA5"/>
<evidence type="ECO:0000256" key="5">
    <source>
        <dbReference type="ARBA" id="ARBA00022729"/>
    </source>
</evidence>
<sequence length="281" mass="31580">MPVVCGLICKGALNKSSTYAHSGMGMPVRAIFVSSKVTLTLYGYLSRTTMLVVLSLLIGGVVAQITTTTQNSMNSTNPFVNFNLTVPMVNLMLRSLEMQKEYIPNFLHDPLMNMTEDEKQDMVSFTNRLMRGQIASIPVNNFTQFMQLIQQNAPRFYQKAQQMYTAAMKRVDALNPEAKAFVSKLMDKWAEIVTSMTDGNALQRIFNFYGQLYSEAKRLPSAAVDSLMSQFPEFVKLWHQCPQIQQFADYMANDSSMGKSNMKATNNLDGMVKSASTFLKL</sequence>
<gene>
    <name evidence="8" type="ORF">GCK32_005461</name>
</gene>
<evidence type="ECO:0000256" key="7">
    <source>
        <dbReference type="ARBA" id="ARBA00023121"/>
    </source>
</evidence>
<accession>A0AAN8FJA5</accession>
<organism evidence="8 9">
    <name type="scientific">Trichostrongylus colubriformis</name>
    <name type="common">Black scour worm</name>
    <dbReference type="NCBI Taxonomy" id="6319"/>
    <lineage>
        <taxon>Eukaryota</taxon>
        <taxon>Metazoa</taxon>
        <taxon>Ecdysozoa</taxon>
        <taxon>Nematoda</taxon>
        <taxon>Chromadorea</taxon>
        <taxon>Rhabditida</taxon>
        <taxon>Rhabditina</taxon>
        <taxon>Rhabditomorpha</taxon>
        <taxon>Strongyloidea</taxon>
        <taxon>Trichostrongylidae</taxon>
        <taxon>Trichostrongylus</taxon>
    </lineage>
</organism>
<dbReference type="GO" id="GO:0008289">
    <property type="term" value="F:lipid binding"/>
    <property type="evidence" value="ECO:0007669"/>
    <property type="project" value="UniProtKB-KW"/>
</dbReference>
<keyword evidence="7" id="KW-0446">Lipid-binding</keyword>
<dbReference type="GO" id="GO:0005576">
    <property type="term" value="C:extracellular region"/>
    <property type="evidence" value="ECO:0007669"/>
    <property type="project" value="UniProtKB-SubCell"/>
</dbReference>
<name>A0AAN8FJA5_TRICO</name>
<keyword evidence="5" id="KW-0732">Signal</keyword>
<dbReference type="EMBL" id="WIXE01010081">
    <property type="protein sequence ID" value="KAK5977900.1"/>
    <property type="molecule type" value="Genomic_DNA"/>
</dbReference>
<dbReference type="Proteomes" id="UP001331761">
    <property type="component" value="Unassembled WGS sequence"/>
</dbReference>
<evidence type="ECO:0000313" key="8">
    <source>
        <dbReference type="EMBL" id="KAK5977900.1"/>
    </source>
</evidence>
<evidence type="ECO:0000256" key="6">
    <source>
        <dbReference type="ARBA" id="ARBA00023054"/>
    </source>
</evidence>